<organism evidence="4 5">
    <name type="scientific">Flaviflagellibacter deserti</name>
    <dbReference type="NCBI Taxonomy" id="2267266"/>
    <lineage>
        <taxon>Bacteria</taxon>
        <taxon>Pseudomonadati</taxon>
        <taxon>Pseudomonadota</taxon>
        <taxon>Alphaproteobacteria</taxon>
        <taxon>Hyphomicrobiales</taxon>
        <taxon>Flaviflagellibacter</taxon>
    </lineage>
</organism>
<dbReference type="GO" id="GO:0016757">
    <property type="term" value="F:glycosyltransferase activity"/>
    <property type="evidence" value="ECO:0007669"/>
    <property type="project" value="UniProtKB-KW"/>
</dbReference>
<evidence type="ECO:0000259" key="3">
    <source>
        <dbReference type="Pfam" id="PF13439"/>
    </source>
</evidence>
<reference evidence="5" key="1">
    <citation type="journal article" date="2019" name="Int. J. Syst. Evol. Microbiol.">
        <title>The Global Catalogue of Microorganisms (GCM) 10K type strain sequencing project: providing services to taxonomists for standard genome sequencing and annotation.</title>
        <authorList>
            <consortium name="The Broad Institute Genomics Platform"/>
            <consortium name="The Broad Institute Genome Sequencing Center for Infectious Disease"/>
            <person name="Wu L."/>
            <person name="Ma J."/>
        </authorList>
    </citation>
    <scope>NUCLEOTIDE SEQUENCE [LARGE SCALE GENOMIC DNA]</scope>
    <source>
        <strain evidence="5">CGMCC 1.16444</strain>
    </source>
</reference>
<name>A0ABV9Z0Q3_9HYPH</name>
<dbReference type="Proteomes" id="UP001595796">
    <property type="component" value="Unassembled WGS sequence"/>
</dbReference>
<gene>
    <name evidence="4" type="ORF">ACFPFW_08385</name>
</gene>
<dbReference type="Pfam" id="PF00534">
    <property type="entry name" value="Glycos_transf_1"/>
    <property type="match status" value="1"/>
</dbReference>
<dbReference type="EMBL" id="JBHSJF010000006">
    <property type="protein sequence ID" value="MFC5068034.1"/>
    <property type="molecule type" value="Genomic_DNA"/>
</dbReference>
<keyword evidence="4" id="KW-0328">Glycosyltransferase</keyword>
<dbReference type="Gene3D" id="3.40.50.2000">
    <property type="entry name" value="Glycogen Phosphorylase B"/>
    <property type="match status" value="2"/>
</dbReference>
<dbReference type="RefSeq" id="WP_114958561.1">
    <property type="nucleotide sequence ID" value="NZ_JBHSJF010000006.1"/>
</dbReference>
<sequence length="379" mass="41537">MNARWSLSPAGPRRVLMTVDAVGGVWRYGIDLCRALSLGGVDVLLVGFGPTPSSSQNAEALAIPGLELCWTEHPLDWMADKRSPLAPISDTLNRLADKGDVDVFHLNLPSQAVGIEAGRPVVAASHSCFETWWRAVRPKYAFPEYWMWHREVTAEGFQRADTVLSPSRSHARALEQCYGNIERLKVIHNGSAAWFPGEMTKEEFVFSAARWWDPAKNISTLDTAASQCRWPILAAGDLQGPGGETAGTVRNMRTLGTLGRSGMHDMMSKTPVFVSTTLYEPFGLAVLEAARAGAALVLSDIPTYRELWSDAALFVPPLDSGGFAHELNRLAADPGERLRLGREARLRSSRYHLHAQTEAMLKTYAEVCERVGGSPIPAE</sequence>
<comment type="caution">
    <text evidence="4">The sequence shown here is derived from an EMBL/GenBank/DDBJ whole genome shotgun (WGS) entry which is preliminary data.</text>
</comment>
<accession>A0ABV9Z0Q3</accession>
<dbReference type="PANTHER" id="PTHR46401:SF2">
    <property type="entry name" value="GLYCOSYLTRANSFERASE WBBK-RELATED"/>
    <property type="match status" value="1"/>
</dbReference>
<dbReference type="EC" id="2.4.-.-" evidence="4"/>
<dbReference type="Pfam" id="PF13439">
    <property type="entry name" value="Glyco_transf_4"/>
    <property type="match status" value="1"/>
</dbReference>
<dbReference type="PANTHER" id="PTHR46401">
    <property type="entry name" value="GLYCOSYLTRANSFERASE WBBK-RELATED"/>
    <property type="match status" value="1"/>
</dbReference>
<feature type="domain" description="Glycosyltransferase subfamily 4-like N-terminal" evidence="3">
    <location>
        <begin position="22"/>
        <end position="190"/>
    </location>
</feature>
<dbReference type="InterPro" id="IPR001296">
    <property type="entry name" value="Glyco_trans_1"/>
</dbReference>
<evidence type="ECO:0000256" key="1">
    <source>
        <dbReference type="ARBA" id="ARBA00022679"/>
    </source>
</evidence>
<dbReference type="InterPro" id="IPR028098">
    <property type="entry name" value="Glyco_trans_4-like_N"/>
</dbReference>
<keyword evidence="5" id="KW-1185">Reference proteome</keyword>
<evidence type="ECO:0000313" key="4">
    <source>
        <dbReference type="EMBL" id="MFC5068034.1"/>
    </source>
</evidence>
<evidence type="ECO:0000313" key="5">
    <source>
        <dbReference type="Proteomes" id="UP001595796"/>
    </source>
</evidence>
<dbReference type="CDD" id="cd03801">
    <property type="entry name" value="GT4_PimA-like"/>
    <property type="match status" value="1"/>
</dbReference>
<dbReference type="SUPFAM" id="SSF53756">
    <property type="entry name" value="UDP-Glycosyltransferase/glycogen phosphorylase"/>
    <property type="match status" value="1"/>
</dbReference>
<evidence type="ECO:0000259" key="2">
    <source>
        <dbReference type="Pfam" id="PF00534"/>
    </source>
</evidence>
<protein>
    <submittedName>
        <fullName evidence="4">Glycosyltransferase family 4 protein</fullName>
        <ecNumber evidence="4">2.4.-.-</ecNumber>
    </submittedName>
</protein>
<keyword evidence="1 4" id="KW-0808">Transferase</keyword>
<proteinExistence type="predicted"/>
<feature type="domain" description="Glycosyl transferase family 1" evidence="2">
    <location>
        <begin position="251"/>
        <end position="346"/>
    </location>
</feature>